<proteinExistence type="predicted"/>
<evidence type="ECO:0000313" key="1">
    <source>
        <dbReference type="EMBL" id="CAF1488408.1"/>
    </source>
</evidence>
<organism evidence="1 2">
    <name type="scientific">Adineta ricciae</name>
    <name type="common">Rotifer</name>
    <dbReference type="NCBI Taxonomy" id="249248"/>
    <lineage>
        <taxon>Eukaryota</taxon>
        <taxon>Metazoa</taxon>
        <taxon>Spiralia</taxon>
        <taxon>Gnathifera</taxon>
        <taxon>Rotifera</taxon>
        <taxon>Eurotatoria</taxon>
        <taxon>Bdelloidea</taxon>
        <taxon>Adinetida</taxon>
        <taxon>Adinetidae</taxon>
        <taxon>Adineta</taxon>
    </lineage>
</organism>
<accession>A0A815SCN7</accession>
<reference evidence="1" key="1">
    <citation type="submission" date="2021-02" db="EMBL/GenBank/DDBJ databases">
        <authorList>
            <person name="Nowell W R."/>
        </authorList>
    </citation>
    <scope>NUCLEOTIDE SEQUENCE</scope>
</reference>
<dbReference type="EMBL" id="CAJNOJ010000575">
    <property type="protein sequence ID" value="CAF1488408.1"/>
    <property type="molecule type" value="Genomic_DNA"/>
</dbReference>
<name>A0A815SCN7_ADIRI</name>
<comment type="caution">
    <text evidence="1">The sequence shown here is derived from an EMBL/GenBank/DDBJ whole genome shotgun (WGS) entry which is preliminary data.</text>
</comment>
<sequence length="140" mass="16270">MNQYFYDFQPGIVDILPTIARFLNFTIPIESERELDGIPLIGNVSLTNPVIHLNGSALNISWTMLNNIGNVSIWISEKNLFRKGLMDNYTLISTVPIDQQMINIDLDNYSSYFFKIVLEGQFNSVNKWIFRPWYRNQTIS</sequence>
<protein>
    <submittedName>
        <fullName evidence="1">Uncharacterized protein</fullName>
    </submittedName>
</protein>
<dbReference type="AlphaFoldDB" id="A0A815SCN7"/>
<gene>
    <name evidence="1" type="ORF">EDS130_LOCUS41866</name>
</gene>
<evidence type="ECO:0000313" key="2">
    <source>
        <dbReference type="Proteomes" id="UP000663852"/>
    </source>
</evidence>
<dbReference type="Proteomes" id="UP000663852">
    <property type="component" value="Unassembled WGS sequence"/>
</dbReference>